<keyword evidence="1" id="KW-0285">Flavoprotein</keyword>
<dbReference type="Gene3D" id="3.30.9.10">
    <property type="entry name" value="D-Amino Acid Oxidase, subunit A, domain 2"/>
    <property type="match status" value="1"/>
</dbReference>
<dbReference type="NCBIfam" id="NF006091">
    <property type="entry name" value="PRK08243.1"/>
    <property type="match status" value="1"/>
</dbReference>
<gene>
    <name evidence="4" type="primary">pobA</name>
    <name evidence="4" type="ORF">BG845_05305</name>
</gene>
<keyword evidence="2" id="KW-0274">FAD</keyword>
<dbReference type="EC" id="1.14.13.2" evidence="4"/>
<dbReference type="AlphaFoldDB" id="A0A1Y2MNI3"/>
<proteinExistence type="predicted"/>
<dbReference type="SUPFAM" id="SSF51905">
    <property type="entry name" value="FAD/NAD(P)-binding domain"/>
    <property type="match status" value="1"/>
</dbReference>
<name>A0A1Y2MNI3_PSEAH</name>
<dbReference type="InterPro" id="IPR002938">
    <property type="entry name" value="FAD-bd"/>
</dbReference>
<evidence type="ECO:0000313" key="5">
    <source>
        <dbReference type="Proteomes" id="UP000194360"/>
    </source>
</evidence>
<organism evidence="4 5">
    <name type="scientific">Pseudonocardia autotrophica</name>
    <name type="common">Amycolata autotrophica</name>
    <name type="synonym">Nocardia autotrophica</name>
    <dbReference type="NCBI Taxonomy" id="2074"/>
    <lineage>
        <taxon>Bacteria</taxon>
        <taxon>Bacillati</taxon>
        <taxon>Actinomycetota</taxon>
        <taxon>Actinomycetes</taxon>
        <taxon>Pseudonocardiales</taxon>
        <taxon>Pseudonocardiaceae</taxon>
        <taxon>Pseudonocardia</taxon>
    </lineage>
</organism>
<evidence type="ECO:0000256" key="1">
    <source>
        <dbReference type="ARBA" id="ARBA00022630"/>
    </source>
</evidence>
<comment type="caution">
    <text evidence="4">The sequence shown here is derived from an EMBL/GenBank/DDBJ whole genome shotgun (WGS) entry which is preliminary data.</text>
</comment>
<reference evidence="4 5" key="1">
    <citation type="submission" date="2016-09" db="EMBL/GenBank/DDBJ databases">
        <title>Pseudonocardia autotrophica DSM535, a candidate organism with high potential of specific P450 cytochromes.</title>
        <authorList>
            <person name="Grumaz C."/>
            <person name="Vainshtein Y."/>
            <person name="Kirstahler P."/>
            <person name="Sohn K."/>
        </authorList>
    </citation>
    <scope>NUCLEOTIDE SEQUENCE [LARGE SCALE GENOMIC DNA]</scope>
    <source>
        <strain evidence="4 5">DSM 535</strain>
    </source>
</reference>
<dbReference type="EMBL" id="MIGB01000038">
    <property type="protein sequence ID" value="OSY36539.1"/>
    <property type="molecule type" value="Genomic_DNA"/>
</dbReference>
<dbReference type="RefSeq" id="WP_085915441.1">
    <property type="nucleotide sequence ID" value="NZ_AP018920.1"/>
</dbReference>
<keyword evidence="5" id="KW-1185">Reference proteome</keyword>
<protein>
    <submittedName>
        <fullName evidence="4">p-hydroxybenzoate hydroxylase</fullName>
        <ecNumber evidence="4">1.14.13.2</ecNumber>
    </submittedName>
</protein>
<accession>A0A1Y2MNI3</accession>
<dbReference type="STRING" id="2074.BG845_05305"/>
<evidence type="ECO:0000259" key="3">
    <source>
        <dbReference type="Pfam" id="PF01494"/>
    </source>
</evidence>
<dbReference type="InterPro" id="IPR050641">
    <property type="entry name" value="RIFMO-like"/>
</dbReference>
<dbReference type="Pfam" id="PF01494">
    <property type="entry name" value="FAD_binding_3"/>
    <property type="match status" value="1"/>
</dbReference>
<feature type="domain" description="FAD-binding" evidence="3">
    <location>
        <begin position="14"/>
        <end position="363"/>
    </location>
</feature>
<dbReference type="PANTHER" id="PTHR43004">
    <property type="entry name" value="TRK SYSTEM POTASSIUM UPTAKE PROTEIN"/>
    <property type="match status" value="1"/>
</dbReference>
<dbReference type="GO" id="GO:0018659">
    <property type="term" value="F:4-hydroxybenzoate 3-monooxygenase activity"/>
    <property type="evidence" value="ECO:0007669"/>
    <property type="project" value="UniProtKB-EC"/>
</dbReference>
<dbReference type="OrthoDB" id="9791689at2"/>
<keyword evidence="4" id="KW-0560">Oxidoreductase</keyword>
<dbReference type="Gene3D" id="3.50.50.60">
    <property type="entry name" value="FAD/NAD(P)-binding domain"/>
    <property type="match status" value="1"/>
</dbReference>
<dbReference type="Proteomes" id="UP000194360">
    <property type="component" value="Unassembled WGS sequence"/>
</dbReference>
<sequence>MKSTTPAPPRRETRTQVGIIGAGPAGLVLARLLALAGIDSVVLEARDRGYIEARVRAGVLEAPSVELLREAGVAARLDREGMPHTGIALRFAEAPGEAAADHRIDFADLVGTGITVYGQQEVVKDLLADRIDEAGLPVEFEVSEVALHDLTTDAPSITYTSADGTSCVLHCDVVAGCDGFHGVSRPAVAAGGELTVAERVYPFGWLGVLARAAPTTDELVYAHHDNGFALYSMRSPEVTRLYLQVGADADPGDWSERRIWDELATRLACDGFTLNEGEFLEKPSVTPMRSMVAAPMRRGRLFLAGDSAHIVPPTGAKGMNLAIADVRVLADAIAGFYRTGSETGFDEYSATCLRRVWRAEHFSWFMTSMLHRFAPDTEAGDAFGVGLQRSQLRYAATSRAAATSLAENYVGLPHGAV</sequence>
<evidence type="ECO:0000313" key="4">
    <source>
        <dbReference type="EMBL" id="OSY36539.1"/>
    </source>
</evidence>
<dbReference type="InterPro" id="IPR036188">
    <property type="entry name" value="FAD/NAD-bd_sf"/>
</dbReference>
<dbReference type="GO" id="GO:0071949">
    <property type="term" value="F:FAD binding"/>
    <property type="evidence" value="ECO:0007669"/>
    <property type="project" value="InterPro"/>
</dbReference>
<evidence type="ECO:0000256" key="2">
    <source>
        <dbReference type="ARBA" id="ARBA00022827"/>
    </source>
</evidence>
<dbReference type="PANTHER" id="PTHR43004:SF3">
    <property type="entry name" value="P-HYDROXYBENZOATE HYDROXYLASE"/>
    <property type="match status" value="1"/>
</dbReference>
<dbReference type="SUPFAM" id="SSF54373">
    <property type="entry name" value="FAD-linked reductases, C-terminal domain"/>
    <property type="match status" value="1"/>
</dbReference>
<dbReference type="PRINTS" id="PR00420">
    <property type="entry name" value="RNGMNOXGNASE"/>
</dbReference>